<evidence type="ECO:0000256" key="1">
    <source>
        <dbReference type="ARBA" id="ARBA00001933"/>
    </source>
</evidence>
<organism evidence="9 10">
    <name type="scientific">Pseudobdellovibrio exovorus JSS</name>
    <dbReference type="NCBI Taxonomy" id="1184267"/>
    <lineage>
        <taxon>Bacteria</taxon>
        <taxon>Pseudomonadati</taxon>
        <taxon>Bdellovibrionota</taxon>
        <taxon>Bdellovibrionia</taxon>
        <taxon>Bdellovibrionales</taxon>
        <taxon>Pseudobdellovibrionaceae</taxon>
        <taxon>Pseudobdellovibrio</taxon>
    </lineage>
</organism>
<sequence length="399" mass="45226">MSSKLLNYKDNQLHFGKTPVRLSDYVQNYRQPVIVYDLNVIRDRISWIQSWKRLGRLHYAMKANFHLDILKLMKQMNCGVDVVSVGEIKRAQEAGFGLQDIIFSGVGKSNEELQWVIEGDIYQINVESFSELKKIAKIAEKLNKKVSLGLRINPEIDAETHKSISTALKDSKFGLDFESGREAVKLISQNPLLQLRALSFHLGSQIMNVSVFEKALAVMKPYYLEAKALCPELDRFDLGGGIGIDYKDADSEVDRQRWQQLADLFDRELQGFEAHYLLEIGRFLVARSGVLLSRVEIIKETPLKTFLIVDVGMTHLMRPALYGAYHEILPLKLVEGKSQTYDVVGPICESTDVLAEGREFTPLDEEDFVAICDVGAYGSVMASRYNLRDEAKEVILNNL</sequence>
<dbReference type="RefSeq" id="WP_015469835.1">
    <property type="nucleotide sequence ID" value="NC_020813.1"/>
</dbReference>
<dbReference type="EC" id="4.1.1.20" evidence="5 7"/>
<gene>
    <name evidence="9" type="ORF">A11Q_1129</name>
</gene>
<dbReference type="Proteomes" id="UP000012040">
    <property type="component" value="Chromosome"/>
</dbReference>
<dbReference type="Gene3D" id="2.40.37.10">
    <property type="entry name" value="Lyase, Ornithine Decarboxylase, Chain A, domain 1"/>
    <property type="match status" value="1"/>
</dbReference>
<dbReference type="PRINTS" id="PR01181">
    <property type="entry name" value="DAPDCRBXLASE"/>
</dbReference>
<dbReference type="SUPFAM" id="SSF51419">
    <property type="entry name" value="PLP-binding barrel"/>
    <property type="match status" value="1"/>
</dbReference>
<dbReference type="PANTHER" id="PTHR43727">
    <property type="entry name" value="DIAMINOPIMELATE DECARBOXYLASE"/>
    <property type="match status" value="1"/>
</dbReference>
<dbReference type="PRINTS" id="PR01179">
    <property type="entry name" value="ODADCRBXLASE"/>
</dbReference>
<evidence type="ECO:0000256" key="3">
    <source>
        <dbReference type="ARBA" id="ARBA00022898"/>
    </source>
</evidence>
<evidence type="ECO:0000259" key="8">
    <source>
        <dbReference type="Pfam" id="PF02784"/>
    </source>
</evidence>
<dbReference type="HOGENOM" id="CLU_026444_0_0_7"/>
<dbReference type="EMBL" id="CP003537">
    <property type="protein sequence ID" value="AGH95345.1"/>
    <property type="molecule type" value="Genomic_DNA"/>
</dbReference>
<dbReference type="OrthoDB" id="5289695at2"/>
<keyword evidence="2 7" id="KW-0210">Decarboxylase</keyword>
<dbReference type="InterPro" id="IPR002986">
    <property type="entry name" value="DAP_deCOOHase_LysA"/>
</dbReference>
<evidence type="ECO:0000256" key="7">
    <source>
        <dbReference type="RuleBase" id="RU003738"/>
    </source>
</evidence>
<dbReference type="Pfam" id="PF02784">
    <property type="entry name" value="Orn_Arg_deC_N"/>
    <property type="match status" value="1"/>
</dbReference>
<evidence type="ECO:0000256" key="5">
    <source>
        <dbReference type="NCBIfam" id="TIGR01048"/>
    </source>
</evidence>
<dbReference type="AlphaFoldDB" id="M4VA54"/>
<dbReference type="PATRIC" id="fig|1184267.3.peg.1142"/>
<dbReference type="InterPro" id="IPR000183">
    <property type="entry name" value="Orn/DAP/Arg_de-COase"/>
</dbReference>
<dbReference type="FunFam" id="3.20.20.10:FF:000003">
    <property type="entry name" value="Diaminopimelate decarboxylase"/>
    <property type="match status" value="1"/>
</dbReference>
<reference evidence="9 10" key="1">
    <citation type="journal article" date="2013" name="ISME J.">
        <title>By their genes ye shall know them: genomic signatures of predatory bacteria.</title>
        <authorList>
            <person name="Pasternak Z."/>
            <person name="Pietrokovski S."/>
            <person name="Rotem O."/>
            <person name="Gophna U."/>
            <person name="Lurie-Weinberger M.N."/>
            <person name="Jurkevitch E."/>
        </authorList>
    </citation>
    <scope>NUCLEOTIDE SEQUENCE [LARGE SCALE GENOMIC DNA]</scope>
    <source>
        <strain evidence="9 10">JSS</strain>
    </source>
</reference>
<evidence type="ECO:0000256" key="6">
    <source>
        <dbReference type="PIRSR" id="PIRSR600183-50"/>
    </source>
</evidence>
<evidence type="ECO:0000313" key="10">
    <source>
        <dbReference type="Proteomes" id="UP000012040"/>
    </source>
</evidence>
<dbReference type="GO" id="GO:0009089">
    <property type="term" value="P:lysine biosynthetic process via diaminopimelate"/>
    <property type="evidence" value="ECO:0007669"/>
    <property type="project" value="UniProtKB-UniRule"/>
</dbReference>
<comment type="cofactor">
    <cofactor evidence="1 6 7">
        <name>pyridoxal 5'-phosphate</name>
        <dbReference type="ChEBI" id="CHEBI:597326"/>
    </cofactor>
</comment>
<feature type="modified residue" description="N6-(pyridoxal phosphate)lysine" evidence="6">
    <location>
        <position position="62"/>
    </location>
</feature>
<accession>M4VA54</accession>
<dbReference type="InterPro" id="IPR022644">
    <property type="entry name" value="De-COase2_N"/>
</dbReference>
<evidence type="ECO:0000256" key="4">
    <source>
        <dbReference type="ARBA" id="ARBA00023239"/>
    </source>
</evidence>
<keyword evidence="10" id="KW-1185">Reference proteome</keyword>
<dbReference type="UniPathway" id="UPA00034">
    <property type="reaction ID" value="UER00027"/>
</dbReference>
<proteinExistence type="predicted"/>
<dbReference type="NCBIfam" id="TIGR01048">
    <property type="entry name" value="lysA"/>
    <property type="match status" value="1"/>
</dbReference>
<dbReference type="KEGG" id="bex:A11Q_1129"/>
<keyword evidence="7" id="KW-0457">Lysine biosynthesis</keyword>
<dbReference type="GO" id="GO:0008836">
    <property type="term" value="F:diaminopimelate decarboxylase activity"/>
    <property type="evidence" value="ECO:0007669"/>
    <property type="project" value="UniProtKB-UniRule"/>
</dbReference>
<dbReference type="InterPro" id="IPR029066">
    <property type="entry name" value="PLP-binding_barrel"/>
</dbReference>
<keyword evidence="3 6" id="KW-0663">Pyridoxal phosphate</keyword>
<comment type="pathway">
    <text evidence="7">Amino-acid biosynthesis; L-lysine biosynthesis via DAP pathway; L-lysine from DL-2,6-diaminopimelate: step 1/1.</text>
</comment>
<dbReference type="Gene3D" id="3.20.20.10">
    <property type="entry name" value="Alanine racemase"/>
    <property type="match status" value="1"/>
</dbReference>
<keyword evidence="7" id="KW-0028">Amino-acid biosynthesis</keyword>
<evidence type="ECO:0000256" key="2">
    <source>
        <dbReference type="ARBA" id="ARBA00022793"/>
    </source>
</evidence>
<dbReference type="InterPro" id="IPR009006">
    <property type="entry name" value="Ala_racemase/Decarboxylase_C"/>
</dbReference>
<dbReference type="PANTHER" id="PTHR43727:SF2">
    <property type="entry name" value="GROUP IV DECARBOXYLASE"/>
    <property type="match status" value="1"/>
</dbReference>
<dbReference type="CDD" id="cd06828">
    <property type="entry name" value="PLPDE_III_DapDC"/>
    <property type="match status" value="1"/>
</dbReference>
<feature type="domain" description="Orn/DAP/Arg decarboxylase 2 N-terminal" evidence="8">
    <location>
        <begin position="47"/>
        <end position="286"/>
    </location>
</feature>
<feature type="active site" description="Proton donor" evidence="6">
    <location>
        <position position="348"/>
    </location>
</feature>
<evidence type="ECO:0000313" key="9">
    <source>
        <dbReference type="EMBL" id="AGH95345.1"/>
    </source>
</evidence>
<protein>
    <recommendedName>
        <fullName evidence="5 7">Diaminopimelate decarboxylase</fullName>
        <ecNumber evidence="5 7">4.1.1.20</ecNumber>
    </recommendedName>
</protein>
<dbReference type="eggNOG" id="COG0019">
    <property type="taxonomic scope" value="Bacteria"/>
</dbReference>
<name>M4VA54_9BACT</name>
<dbReference type="STRING" id="1184267.A11Q_1129"/>
<keyword evidence="4 7" id="KW-0456">Lyase</keyword>
<comment type="catalytic activity">
    <reaction evidence="7">
        <text>meso-2,6-diaminopimelate + H(+) = L-lysine + CO2</text>
        <dbReference type="Rhea" id="RHEA:15101"/>
        <dbReference type="ChEBI" id="CHEBI:15378"/>
        <dbReference type="ChEBI" id="CHEBI:16526"/>
        <dbReference type="ChEBI" id="CHEBI:32551"/>
        <dbReference type="ChEBI" id="CHEBI:57791"/>
        <dbReference type="EC" id="4.1.1.20"/>
    </reaction>
</comment>
<dbReference type="SUPFAM" id="SSF50621">
    <property type="entry name" value="Alanine racemase C-terminal domain-like"/>
    <property type="match status" value="1"/>
</dbReference>